<comment type="caution">
    <text evidence="2">The sequence shown here is derived from an EMBL/GenBank/DDBJ whole genome shotgun (WGS) entry which is preliminary data.</text>
</comment>
<sequence length="584" mass="64869">MDLFAFIHASDPIKVRVVKREREVDEPRLLDTTVGRIASLLLVALDCADIELSASVERLFDEAPVRLRHQGKRKSVAVDAGGASHPPKKIREDHETPSGTSVAASVSTMPEREDEDHTDYVAEPNLCTIRAPSSNPVMTNATTVTSMVDSTLVSKERTVKPSLFAADSSSAVYVPQWSITNGSCLDDGSVCRVMVDEFAPPKFFASVRGMEHDQLFIEFNVGVSRQMSLSAEVRMHVEYNVKERRRLQSVVKKQDELLKAKDGEIENLKAHYLNALKGHNIILEKERDALDMKVTDLEVLVVHKLEVSSAELQEKITVYDNYMEQLEKFQDGRIKVVNDKLAKLDLDLAEMACHLEEKFYTHLLNTISGWRWLLTHGLKVFLVKRQNSSEYLTDLGAAISRAIEKEMQSGLAADNDHGREGRSLADVAAYNPDVKVDFNTTLQELREVDFLLLAKLKSYKDASTEDIMNVLHLEGALTNARGKNDLQLDTEQLKVPIYKSEDQVTPLSKPLSVTSLMGTEGTSNVMPTTVDTTTTMSTTLASASTIAPISIDDYEVMGTNDQTSADGNTEPFLKVDDAKLNIPQ</sequence>
<evidence type="ECO:0008006" key="3">
    <source>
        <dbReference type="Google" id="ProtNLM"/>
    </source>
</evidence>
<organism evidence="2">
    <name type="scientific">Tanacetum cinerariifolium</name>
    <name type="common">Dalmatian daisy</name>
    <name type="synonym">Chrysanthemum cinerariifolium</name>
    <dbReference type="NCBI Taxonomy" id="118510"/>
    <lineage>
        <taxon>Eukaryota</taxon>
        <taxon>Viridiplantae</taxon>
        <taxon>Streptophyta</taxon>
        <taxon>Embryophyta</taxon>
        <taxon>Tracheophyta</taxon>
        <taxon>Spermatophyta</taxon>
        <taxon>Magnoliopsida</taxon>
        <taxon>eudicotyledons</taxon>
        <taxon>Gunneridae</taxon>
        <taxon>Pentapetalae</taxon>
        <taxon>asterids</taxon>
        <taxon>campanulids</taxon>
        <taxon>Asterales</taxon>
        <taxon>Asteraceae</taxon>
        <taxon>Asteroideae</taxon>
        <taxon>Anthemideae</taxon>
        <taxon>Anthemidinae</taxon>
        <taxon>Tanacetum</taxon>
    </lineage>
</organism>
<feature type="compositionally biased region" description="Polar residues" evidence="1">
    <location>
        <begin position="97"/>
        <end position="108"/>
    </location>
</feature>
<reference evidence="2" key="1">
    <citation type="journal article" date="2019" name="Sci. Rep.">
        <title>Draft genome of Tanacetum cinerariifolium, the natural source of mosquito coil.</title>
        <authorList>
            <person name="Yamashiro T."/>
            <person name="Shiraishi A."/>
            <person name="Satake H."/>
            <person name="Nakayama K."/>
        </authorList>
    </citation>
    <scope>NUCLEOTIDE SEQUENCE</scope>
</reference>
<feature type="region of interest" description="Disordered" evidence="1">
    <location>
        <begin position="71"/>
        <end position="117"/>
    </location>
</feature>
<evidence type="ECO:0000313" key="2">
    <source>
        <dbReference type="EMBL" id="GEZ12650.1"/>
    </source>
</evidence>
<evidence type="ECO:0000256" key="1">
    <source>
        <dbReference type="SAM" id="MobiDB-lite"/>
    </source>
</evidence>
<dbReference type="AlphaFoldDB" id="A0A699I4D8"/>
<proteinExistence type="predicted"/>
<protein>
    <recommendedName>
        <fullName evidence="3">Transposase (Putative), gypsy type</fullName>
    </recommendedName>
</protein>
<name>A0A699I4D8_TANCI</name>
<dbReference type="EMBL" id="BKCJ010243574">
    <property type="protein sequence ID" value="GEZ12650.1"/>
    <property type="molecule type" value="Genomic_DNA"/>
</dbReference>
<gene>
    <name evidence="2" type="ORF">Tci_484623</name>
</gene>
<accession>A0A699I4D8</accession>